<evidence type="ECO:0000256" key="4">
    <source>
        <dbReference type="ARBA" id="ARBA00022691"/>
    </source>
</evidence>
<dbReference type="Gene3D" id="3.40.50.150">
    <property type="entry name" value="Vaccinia Virus protein VP39"/>
    <property type="match status" value="1"/>
</dbReference>
<evidence type="ECO:0000256" key="2">
    <source>
        <dbReference type="ARBA" id="ARBA00022603"/>
    </source>
</evidence>
<gene>
    <name evidence="6" type="ORF">A3A33_01280</name>
</gene>
<evidence type="ECO:0000313" key="6">
    <source>
        <dbReference type="EMBL" id="OGN29938.1"/>
    </source>
</evidence>
<sequence length="511" mass="58502">MPSLNWIGKDKIENHDKEVAFRLLKKNEKLSLGKSSENLIVEGDNLEALKALMPHYAGQVKCIYIDPPYNTGNEGWVYNDKVNSPKIKEWLGKAVGPEGEDLTRHDKWLCMMYPRLKLLRDLLKKDGVIFISIDDNEHCYLKLMMDELFGPENFIESFIWKSRQGKGATSQTTAKLHEYVVTYAKDTSKLAFKTDKRFSNKDNKERLRQWGQGDSRKDRPTMYYPVFSKEFGEVFPKKPDGTDGRWRISRMSMDKLLESGSVFFEKQKDGRIEAYKTIPSGSETNTAYSSILDSEIVKTTAHGSVELKNLFGDSVFAYPKPSSLIQELLSLATFNDKKATILDSFAGSGTTAQAVLQLNKEDKGNRKFILVEIEEKIARTITSERVRRVAKDLGGDFEYVTLGDTLFESSGVINQKISFKDLASYIYFTETHTNINLKKIRENFIGEYSGQEYYLLLKDKDKNILNRASLSKLSKSKLPKIVYADKCLLDQSVLDKYRVIFKQIPYSVKTY</sequence>
<keyword evidence="2" id="KW-0489">Methyltransferase</keyword>
<dbReference type="AlphaFoldDB" id="A0A1F8GZ64"/>
<evidence type="ECO:0000256" key="1">
    <source>
        <dbReference type="ARBA" id="ARBA00006594"/>
    </source>
</evidence>
<dbReference type="InterPro" id="IPR029063">
    <property type="entry name" value="SAM-dependent_MTases_sf"/>
</dbReference>
<name>A0A1F8GZ64_9BACT</name>
<dbReference type="PROSITE" id="PS00092">
    <property type="entry name" value="N6_MTASE"/>
    <property type="match status" value="1"/>
</dbReference>
<dbReference type="InterPro" id="IPR002052">
    <property type="entry name" value="DNA_methylase_N6_adenine_CS"/>
</dbReference>
<evidence type="ECO:0000259" key="5">
    <source>
        <dbReference type="Pfam" id="PF01555"/>
    </source>
</evidence>
<dbReference type="InterPro" id="IPR002295">
    <property type="entry name" value="N4/N6-MTase_EcoPI_Mod-like"/>
</dbReference>
<accession>A0A1F8GZ64</accession>
<dbReference type="InterPro" id="IPR002941">
    <property type="entry name" value="DNA_methylase_N4/N6"/>
</dbReference>
<dbReference type="PRINTS" id="PR00506">
    <property type="entry name" value="D21N6MTFRASE"/>
</dbReference>
<reference evidence="6 7" key="1">
    <citation type="journal article" date="2016" name="Nat. Commun.">
        <title>Thousands of microbial genomes shed light on interconnected biogeochemical processes in an aquifer system.</title>
        <authorList>
            <person name="Anantharaman K."/>
            <person name="Brown C.T."/>
            <person name="Hug L.A."/>
            <person name="Sharon I."/>
            <person name="Castelle C.J."/>
            <person name="Probst A.J."/>
            <person name="Thomas B.C."/>
            <person name="Singh A."/>
            <person name="Wilkins M.J."/>
            <person name="Karaoz U."/>
            <person name="Brodie E.L."/>
            <person name="Williams K.H."/>
            <person name="Hubbard S.S."/>
            <person name="Banfield J.F."/>
        </authorList>
    </citation>
    <scope>NUCLEOTIDE SEQUENCE [LARGE SCALE GENOMIC DNA]</scope>
</reference>
<dbReference type="SUPFAM" id="SSF53335">
    <property type="entry name" value="S-adenosyl-L-methionine-dependent methyltransferases"/>
    <property type="match status" value="1"/>
</dbReference>
<dbReference type="GO" id="GO:0008170">
    <property type="term" value="F:N-methyltransferase activity"/>
    <property type="evidence" value="ECO:0007669"/>
    <property type="project" value="InterPro"/>
</dbReference>
<proteinExistence type="inferred from homology"/>
<keyword evidence="3" id="KW-0808">Transferase</keyword>
<dbReference type="STRING" id="1802701.A3A33_01280"/>
<feature type="domain" description="DNA methylase N-4/N-6" evidence="5">
    <location>
        <begin position="60"/>
        <end position="381"/>
    </location>
</feature>
<dbReference type="EMBL" id="MGKP01000001">
    <property type="protein sequence ID" value="OGN29938.1"/>
    <property type="molecule type" value="Genomic_DNA"/>
</dbReference>
<dbReference type="Proteomes" id="UP000179047">
    <property type="component" value="Unassembled WGS sequence"/>
</dbReference>
<comment type="similarity">
    <text evidence="1">Belongs to the N(4)/N(6)-methyltransferase family.</text>
</comment>
<organism evidence="6 7">
    <name type="scientific">Candidatus Yanofskybacteria bacterium RIFCSPLOWO2_01_FULL_49_25</name>
    <dbReference type="NCBI Taxonomy" id="1802701"/>
    <lineage>
        <taxon>Bacteria</taxon>
        <taxon>Candidatus Yanofskyibacteriota</taxon>
    </lineage>
</organism>
<dbReference type="GO" id="GO:0003677">
    <property type="term" value="F:DNA binding"/>
    <property type="evidence" value="ECO:0007669"/>
    <property type="project" value="InterPro"/>
</dbReference>
<dbReference type="Pfam" id="PF01555">
    <property type="entry name" value="N6_N4_Mtase"/>
    <property type="match status" value="1"/>
</dbReference>
<evidence type="ECO:0000313" key="7">
    <source>
        <dbReference type="Proteomes" id="UP000179047"/>
    </source>
</evidence>
<comment type="caution">
    <text evidence="6">The sequence shown here is derived from an EMBL/GenBank/DDBJ whole genome shotgun (WGS) entry which is preliminary data.</text>
</comment>
<dbReference type="PIRSF" id="PIRSF015855">
    <property type="entry name" value="TypeIII_Mtase_mKpnI"/>
    <property type="match status" value="1"/>
</dbReference>
<evidence type="ECO:0000256" key="3">
    <source>
        <dbReference type="ARBA" id="ARBA00022679"/>
    </source>
</evidence>
<keyword evidence="4" id="KW-0949">S-adenosyl-L-methionine</keyword>
<dbReference type="GO" id="GO:0032259">
    <property type="term" value="P:methylation"/>
    <property type="evidence" value="ECO:0007669"/>
    <property type="project" value="UniProtKB-KW"/>
</dbReference>
<protein>
    <recommendedName>
        <fullName evidence="5">DNA methylase N-4/N-6 domain-containing protein</fullName>
    </recommendedName>
</protein>